<evidence type="ECO:0000256" key="1">
    <source>
        <dbReference type="ARBA" id="ARBA00000111"/>
    </source>
</evidence>
<name>A0A376BUT6_9NEIS</name>
<dbReference type="Proteomes" id="UP000254209">
    <property type="component" value="Unassembled WGS sequence"/>
</dbReference>
<evidence type="ECO:0000256" key="6">
    <source>
        <dbReference type="ARBA" id="ARBA00022692"/>
    </source>
</evidence>
<evidence type="ECO:0000256" key="11">
    <source>
        <dbReference type="ARBA" id="ARBA00022963"/>
    </source>
</evidence>
<evidence type="ECO:0000256" key="4">
    <source>
        <dbReference type="ARBA" id="ARBA00011702"/>
    </source>
</evidence>
<organism evidence="18 19">
    <name type="scientific">Alysiella crassa</name>
    <dbReference type="NCBI Taxonomy" id="153491"/>
    <lineage>
        <taxon>Bacteria</taxon>
        <taxon>Pseudomonadati</taxon>
        <taxon>Pseudomonadota</taxon>
        <taxon>Betaproteobacteria</taxon>
        <taxon>Neisseriales</taxon>
        <taxon>Neisseriaceae</taxon>
        <taxon>Alysiella</taxon>
    </lineage>
</organism>
<dbReference type="SUPFAM" id="SSF56931">
    <property type="entry name" value="Outer membrane phospholipase A (OMPLA)"/>
    <property type="match status" value="1"/>
</dbReference>
<comment type="subcellular location">
    <subcellularLocation>
        <location evidence="17">Cell outer membrane</location>
        <topology evidence="17">Multi-pass membrane protein</topology>
    </subcellularLocation>
    <text evidence="17">One of the very few enzymes located there.</text>
</comment>
<feature type="active site" description="Nucleophile" evidence="15">
    <location>
        <position position="246"/>
    </location>
</feature>
<evidence type="ECO:0000256" key="13">
    <source>
        <dbReference type="ARBA" id="ARBA00023136"/>
    </source>
</evidence>
<keyword evidence="8 17" id="KW-0732">Signal</keyword>
<dbReference type="STRING" id="1120980.GCA_000745955_00341"/>
<evidence type="ECO:0000256" key="12">
    <source>
        <dbReference type="ARBA" id="ARBA00023098"/>
    </source>
</evidence>
<dbReference type="InterPro" id="IPR003187">
    <property type="entry name" value="PLipase_A1"/>
</dbReference>
<comment type="subunit">
    <text evidence="4 17">Homodimer; dimerization is reversible, and the dimeric form is the active one.</text>
</comment>
<keyword evidence="7 16" id="KW-0479">Metal-binding</keyword>
<comment type="function">
    <text evidence="17">Hydrolysis of phosphatidylcholine with phospholipase A2 (EC 3.1.1.4) and phospholipase A1 (EC 3.1.1.32) activities.</text>
</comment>
<dbReference type="EC" id="3.1.1.32" evidence="17"/>
<evidence type="ECO:0000313" key="19">
    <source>
        <dbReference type="Proteomes" id="UP000254209"/>
    </source>
</evidence>
<gene>
    <name evidence="18" type="ORF">NCTC10283_02271</name>
</gene>
<keyword evidence="13" id="KW-0472">Membrane</keyword>
<evidence type="ECO:0000256" key="5">
    <source>
        <dbReference type="ARBA" id="ARBA00022452"/>
    </source>
</evidence>
<dbReference type="GO" id="GO:0046872">
    <property type="term" value="F:metal ion binding"/>
    <property type="evidence" value="ECO:0007669"/>
    <property type="project" value="UniProtKB-KW"/>
</dbReference>
<keyword evidence="6" id="KW-0812">Transmembrane</keyword>
<dbReference type="GO" id="GO:0004623">
    <property type="term" value="F:phospholipase A2 activity"/>
    <property type="evidence" value="ECO:0007669"/>
    <property type="project" value="UniProtKB-EC"/>
</dbReference>
<dbReference type="EMBL" id="UFSO01000003">
    <property type="protein sequence ID" value="SSY80710.1"/>
    <property type="molecule type" value="Genomic_DNA"/>
</dbReference>
<accession>A0A376BUT6</accession>
<evidence type="ECO:0000313" key="18">
    <source>
        <dbReference type="EMBL" id="SSY80710.1"/>
    </source>
</evidence>
<comment type="similarity">
    <text evidence="3 17">Belongs to the phospholipase A1 family.</text>
</comment>
<feature type="signal peptide" evidence="17">
    <location>
        <begin position="1"/>
        <end position="21"/>
    </location>
</feature>
<comment type="catalytic activity">
    <reaction evidence="1 17">
        <text>a 1,2-diacyl-sn-glycero-3-phosphocholine + H2O = a 2-acyl-sn-glycero-3-phosphocholine + a fatty acid + H(+)</text>
        <dbReference type="Rhea" id="RHEA:18689"/>
        <dbReference type="ChEBI" id="CHEBI:15377"/>
        <dbReference type="ChEBI" id="CHEBI:15378"/>
        <dbReference type="ChEBI" id="CHEBI:28868"/>
        <dbReference type="ChEBI" id="CHEBI:57643"/>
        <dbReference type="ChEBI" id="CHEBI:57875"/>
        <dbReference type="EC" id="3.1.1.32"/>
    </reaction>
</comment>
<keyword evidence="5" id="KW-1134">Transmembrane beta strand</keyword>
<evidence type="ECO:0000256" key="9">
    <source>
        <dbReference type="ARBA" id="ARBA00022801"/>
    </source>
</evidence>
<evidence type="ECO:0000256" key="10">
    <source>
        <dbReference type="ARBA" id="ARBA00022837"/>
    </source>
</evidence>
<dbReference type="Gene3D" id="2.40.230.10">
    <property type="entry name" value="Phospholipase A1"/>
    <property type="match status" value="1"/>
</dbReference>
<dbReference type="EC" id="3.1.1.4" evidence="17"/>
<reference evidence="18 19" key="1">
    <citation type="submission" date="2018-06" db="EMBL/GenBank/DDBJ databases">
        <authorList>
            <consortium name="Pathogen Informatics"/>
            <person name="Doyle S."/>
        </authorList>
    </citation>
    <scope>NUCLEOTIDE SEQUENCE [LARGE SCALE GENOMIC DNA]</scope>
    <source>
        <strain evidence="18 19">NCTC10283</strain>
    </source>
</reference>
<evidence type="ECO:0000256" key="17">
    <source>
        <dbReference type="RuleBase" id="RU366027"/>
    </source>
</evidence>
<dbReference type="CDD" id="cd00541">
    <property type="entry name" value="OMPLA"/>
    <property type="match status" value="1"/>
</dbReference>
<dbReference type="PRINTS" id="PR01486">
    <property type="entry name" value="PHPHLIPASEA1"/>
</dbReference>
<dbReference type="Pfam" id="PF02253">
    <property type="entry name" value="PLA1"/>
    <property type="match status" value="1"/>
</dbReference>
<evidence type="ECO:0000256" key="3">
    <source>
        <dbReference type="ARBA" id="ARBA00010525"/>
    </source>
</evidence>
<sequence length="378" mass="42715">MKNLLLPVSLFTSMAAPLAYAAPTTPAATPNDIAACLSIADNQLRLTCYDKIANDPSVKQQLQTPQPITTTSRDVLDLEKTLEASRDTKSAQVVLTEQIGVKHLNTPLSELFDLDENNPNGLLTIREHNSMYALPAWYNTSPNYYPHSPSHGTTVNDIQAKQKRIEGKFQFSFKTKLMQDLFKTKADLWFGYTQQSNWQMYNFGDDSAPFRNNDYQPEIFLTQPVKADLPWGGKLRMLGTGFVHHSNGQSRPASRSWNRVYAMAGMEWDKLTVVPRVWARVDPSDKSKDDNNDITDYMGFGDVRVAYQLDDKRFISSTLRYNPFHNKGAVELNYIFPIKGKLNGVIQGFHGYGENILDYNHKQTGIGIGVMFRGWDGI</sequence>
<evidence type="ECO:0000256" key="16">
    <source>
        <dbReference type="PIRSR" id="PIRSR603187-2"/>
    </source>
</evidence>
<keyword evidence="9 17" id="KW-0378">Hydrolase</keyword>
<dbReference type="PANTHER" id="PTHR40457">
    <property type="entry name" value="PHOSPHOLIPASE A1"/>
    <property type="match status" value="1"/>
</dbReference>
<evidence type="ECO:0000256" key="8">
    <source>
        <dbReference type="ARBA" id="ARBA00022729"/>
    </source>
</evidence>
<dbReference type="GO" id="GO:0008970">
    <property type="term" value="F:phospholipase A1 activity"/>
    <property type="evidence" value="ECO:0007669"/>
    <property type="project" value="UniProtKB-EC"/>
</dbReference>
<feature type="binding site" description="in dimeric form" evidence="16">
    <location>
        <position position="254"/>
    </location>
    <ligand>
        <name>Ca(2+)</name>
        <dbReference type="ChEBI" id="CHEBI:29108"/>
        <label>1</label>
    </ligand>
</feature>
<evidence type="ECO:0000256" key="14">
    <source>
        <dbReference type="ARBA" id="ARBA00023237"/>
    </source>
</evidence>
<evidence type="ECO:0000256" key="15">
    <source>
        <dbReference type="PIRSR" id="PIRSR603187-1"/>
    </source>
</evidence>
<dbReference type="InterPro" id="IPR036541">
    <property type="entry name" value="PLipase_A1_sf"/>
</dbReference>
<dbReference type="GO" id="GO:0009279">
    <property type="term" value="C:cell outer membrane"/>
    <property type="evidence" value="ECO:0007669"/>
    <property type="project" value="UniProtKB-SubCell"/>
</dbReference>
<proteinExistence type="inferred from homology"/>
<comment type="cofactor">
    <cofactor evidence="17">
        <name>Ca(2+)</name>
        <dbReference type="ChEBI" id="CHEBI:29108"/>
    </cofactor>
    <text evidence="17">Binds 1 Ca(2+) ion per monomer. In the dimeric form the Ca(2+) is bound by different amino acids with binding of each Ca(2+) shared with ligands coming from each monomer. The Ca(2+) ion may have a role in catalysis.</text>
</comment>
<keyword evidence="12 17" id="KW-0443">Lipid metabolism</keyword>
<evidence type="ECO:0000256" key="2">
    <source>
        <dbReference type="ARBA" id="ARBA00001604"/>
    </source>
</evidence>
<feature type="binding site" description="in dimeric form" evidence="16">
    <location>
        <position position="290"/>
    </location>
    <ligand>
        <name>Ca(2+)</name>
        <dbReference type="ChEBI" id="CHEBI:29108"/>
        <label>1</label>
    </ligand>
</feature>
<keyword evidence="10 16" id="KW-0106">Calcium</keyword>
<feature type="chain" id="PRO_5019615267" description="Phospholipase A1" evidence="17">
    <location>
        <begin position="22"/>
        <end position="378"/>
    </location>
</feature>
<keyword evidence="19" id="KW-1185">Reference proteome</keyword>
<evidence type="ECO:0000256" key="7">
    <source>
        <dbReference type="ARBA" id="ARBA00022723"/>
    </source>
</evidence>
<protein>
    <recommendedName>
        <fullName evidence="17">Phospholipase A1</fullName>
        <ecNumber evidence="17">3.1.1.32</ecNumber>
        <ecNumber evidence="17">3.1.1.4</ecNumber>
    </recommendedName>
    <alternativeName>
        <fullName evidence="17">Phosphatidylcholine 1-acylhydrolase</fullName>
    </alternativeName>
</protein>
<feature type="binding site" description="in dimeric form" evidence="16">
    <location>
        <position position="207"/>
    </location>
    <ligand>
        <name>Ca(2+)</name>
        <dbReference type="ChEBI" id="CHEBI:29108"/>
        <label>1</label>
    </ligand>
</feature>
<dbReference type="PANTHER" id="PTHR40457:SF1">
    <property type="entry name" value="PHOSPHOLIPASE A1"/>
    <property type="match status" value="1"/>
</dbReference>
<dbReference type="GO" id="GO:0016042">
    <property type="term" value="P:lipid catabolic process"/>
    <property type="evidence" value="ECO:0007669"/>
    <property type="project" value="UniProtKB-KW"/>
</dbReference>
<comment type="catalytic activity">
    <reaction evidence="2 17">
        <text>a 1,2-diacyl-sn-glycero-3-phosphocholine + H2O = a 1-acyl-sn-glycero-3-phosphocholine + a fatty acid + H(+)</text>
        <dbReference type="Rhea" id="RHEA:15801"/>
        <dbReference type="ChEBI" id="CHEBI:15377"/>
        <dbReference type="ChEBI" id="CHEBI:15378"/>
        <dbReference type="ChEBI" id="CHEBI:28868"/>
        <dbReference type="ChEBI" id="CHEBI:57643"/>
        <dbReference type="ChEBI" id="CHEBI:58168"/>
        <dbReference type="EC" id="3.1.1.4"/>
    </reaction>
</comment>
<keyword evidence="14 17" id="KW-0998">Cell outer membrane</keyword>
<keyword evidence="11 17" id="KW-0442">Lipid degradation</keyword>
<dbReference type="AlphaFoldDB" id="A0A376BUT6"/>
<feature type="active site" description="Proton acceptor" evidence="15">
    <location>
        <position position="244"/>
    </location>
</feature>